<name>A0ACC2PWF6_9HYME</name>
<protein>
    <submittedName>
        <fullName evidence="1">Uncharacterized protein</fullName>
    </submittedName>
</protein>
<sequence length="472" mass="51123">MSSVARVNQHVTAMLASTGGFAAGITLGWSSLAGWSLRGTLNWDSAKAELVVGAVTLGASCGALLLALLGALATTPCDCRAILYHIAMPIFIAGWIVLCFAGEQMERLIVGRGLTGAGAGIFLIVIPLYIAELSSGSHRECLLYGFHAALSIGLAISYALGAAFLPCKVTPVQEESSVALDEYSAACAIACLPLFLICILPPSPLQMLLEGVESDGLVPILRTLGWVASGDERQIAREIDGLRMLVGALEQPRAKWKAFANCRSLWAFITVCCVSACYHLSGMIYVSLNLLTLLDFGATEQLTSGKLSIICGLIHVFVSLLAVWLVASLGRKNLAPLSSGLMGLCGNALGYYMLERNSDADIMYTFSWITWTWVVIYLCSFYLGIGPVYWSLLADFFPIQTRLVAASIISGLGWISYSVLNLYSSEWLLWLGIARSLWLFSSFCWFGMLLVYCLVPDGRYSLADLQLRFHIR</sequence>
<evidence type="ECO:0000313" key="2">
    <source>
        <dbReference type="Proteomes" id="UP001239111"/>
    </source>
</evidence>
<dbReference type="Proteomes" id="UP001239111">
    <property type="component" value="Chromosome 1"/>
</dbReference>
<gene>
    <name evidence="1" type="ORF">QAD02_022768</name>
</gene>
<comment type="caution">
    <text evidence="1">The sequence shown here is derived from an EMBL/GenBank/DDBJ whole genome shotgun (WGS) entry which is preliminary data.</text>
</comment>
<organism evidence="1 2">
    <name type="scientific">Eretmocerus hayati</name>
    <dbReference type="NCBI Taxonomy" id="131215"/>
    <lineage>
        <taxon>Eukaryota</taxon>
        <taxon>Metazoa</taxon>
        <taxon>Ecdysozoa</taxon>
        <taxon>Arthropoda</taxon>
        <taxon>Hexapoda</taxon>
        <taxon>Insecta</taxon>
        <taxon>Pterygota</taxon>
        <taxon>Neoptera</taxon>
        <taxon>Endopterygota</taxon>
        <taxon>Hymenoptera</taxon>
        <taxon>Apocrita</taxon>
        <taxon>Proctotrupomorpha</taxon>
        <taxon>Chalcidoidea</taxon>
        <taxon>Aphelinidae</taxon>
        <taxon>Aphelininae</taxon>
        <taxon>Eretmocerus</taxon>
    </lineage>
</organism>
<accession>A0ACC2PWF6</accession>
<dbReference type="EMBL" id="CM056741">
    <property type="protein sequence ID" value="KAJ8686974.1"/>
    <property type="molecule type" value="Genomic_DNA"/>
</dbReference>
<evidence type="ECO:0000313" key="1">
    <source>
        <dbReference type="EMBL" id="KAJ8686974.1"/>
    </source>
</evidence>
<reference evidence="1" key="1">
    <citation type="submission" date="2023-04" db="EMBL/GenBank/DDBJ databases">
        <title>A chromosome-level genome assembly of the parasitoid wasp Eretmocerus hayati.</title>
        <authorList>
            <person name="Zhong Y."/>
            <person name="Liu S."/>
            <person name="Liu Y."/>
        </authorList>
    </citation>
    <scope>NUCLEOTIDE SEQUENCE</scope>
    <source>
        <strain evidence="1">ZJU_SS_LIU_2023</strain>
    </source>
</reference>
<keyword evidence="2" id="KW-1185">Reference proteome</keyword>
<proteinExistence type="predicted"/>